<name>A0A1G7T7A4_9EURY</name>
<protein>
    <submittedName>
        <fullName evidence="1">Uncharacterized protein</fullName>
    </submittedName>
</protein>
<dbReference type="STRING" id="660518.SAMN05216218_12324"/>
<organism evidence="1 2">
    <name type="scientific">Halorientalis regularis</name>
    <dbReference type="NCBI Taxonomy" id="660518"/>
    <lineage>
        <taxon>Archaea</taxon>
        <taxon>Methanobacteriati</taxon>
        <taxon>Methanobacteriota</taxon>
        <taxon>Stenosarchaea group</taxon>
        <taxon>Halobacteria</taxon>
        <taxon>Halobacteriales</taxon>
        <taxon>Haloarculaceae</taxon>
        <taxon>Halorientalis</taxon>
    </lineage>
</organism>
<dbReference type="EMBL" id="FNBK01000023">
    <property type="protein sequence ID" value="SDG30952.1"/>
    <property type="molecule type" value="Genomic_DNA"/>
</dbReference>
<dbReference type="Proteomes" id="UP000199076">
    <property type="component" value="Unassembled WGS sequence"/>
</dbReference>
<evidence type="ECO:0000313" key="2">
    <source>
        <dbReference type="Proteomes" id="UP000199076"/>
    </source>
</evidence>
<dbReference type="AlphaFoldDB" id="A0A1G7T7A4"/>
<proteinExistence type="predicted"/>
<sequence length="53" mass="5463">MVRTQVPVRVAIGTNHIVVATTAVLASVVHVFGGGLVGGHTMDLATTPWNIVV</sequence>
<gene>
    <name evidence="1" type="ORF">SAMN05216218_12324</name>
</gene>
<keyword evidence="2" id="KW-1185">Reference proteome</keyword>
<accession>A0A1G7T7A4</accession>
<reference evidence="2" key="1">
    <citation type="submission" date="2016-10" db="EMBL/GenBank/DDBJ databases">
        <authorList>
            <person name="Varghese N."/>
            <person name="Submissions S."/>
        </authorList>
    </citation>
    <scope>NUCLEOTIDE SEQUENCE [LARGE SCALE GENOMIC DNA]</scope>
    <source>
        <strain evidence="2">IBRC-M 10760</strain>
    </source>
</reference>
<evidence type="ECO:0000313" key="1">
    <source>
        <dbReference type="EMBL" id="SDG30952.1"/>
    </source>
</evidence>